<evidence type="ECO:0000313" key="2">
    <source>
        <dbReference type="Proteomes" id="UP000239290"/>
    </source>
</evidence>
<evidence type="ECO:0000313" key="1">
    <source>
        <dbReference type="EMBL" id="PQP19528.1"/>
    </source>
</evidence>
<dbReference type="EMBL" id="PUIO01000044">
    <property type="protein sequence ID" value="PQP19528.1"/>
    <property type="molecule type" value="Genomic_DNA"/>
</dbReference>
<name>A0A2S8IXS4_RHOOP</name>
<dbReference type="AlphaFoldDB" id="A0A2S8IXS4"/>
<proteinExistence type="predicted"/>
<sequence length="75" mass="7641">MISMRTLMLFGGVGATVVAIAVAGGLALSAAMAGAPDLREPELRNVASSVLPADQSITGVSLRSWANGADTRSRR</sequence>
<gene>
    <name evidence="1" type="ORF">C5613_30105</name>
</gene>
<accession>A0A2S8IXS4</accession>
<organism evidence="1 2">
    <name type="scientific">Rhodococcus opacus</name>
    <name type="common">Nocardia opaca</name>
    <dbReference type="NCBI Taxonomy" id="37919"/>
    <lineage>
        <taxon>Bacteria</taxon>
        <taxon>Bacillati</taxon>
        <taxon>Actinomycetota</taxon>
        <taxon>Actinomycetes</taxon>
        <taxon>Mycobacteriales</taxon>
        <taxon>Nocardiaceae</taxon>
        <taxon>Rhodococcus</taxon>
    </lineage>
</organism>
<dbReference type="Proteomes" id="UP000239290">
    <property type="component" value="Unassembled WGS sequence"/>
</dbReference>
<comment type="caution">
    <text evidence="1">The sequence shown here is derived from an EMBL/GenBank/DDBJ whole genome shotgun (WGS) entry which is preliminary data.</text>
</comment>
<reference evidence="2" key="1">
    <citation type="submission" date="2018-02" db="EMBL/GenBank/DDBJ databases">
        <title>Draft genome sequencing of Rhodococcus opacus KU647198.</title>
        <authorList>
            <person name="Zheng B.-X."/>
        </authorList>
    </citation>
    <scope>NUCLEOTIDE SEQUENCE [LARGE SCALE GENOMIC DNA]</scope>
    <source>
        <strain evidence="2">04-OD7</strain>
    </source>
</reference>
<protein>
    <submittedName>
        <fullName evidence="1">Uncharacterized protein</fullName>
    </submittedName>
</protein>